<dbReference type="InterPro" id="IPR000462">
    <property type="entry name" value="CDP-OH_P_trans"/>
</dbReference>
<dbReference type="EMBL" id="MN739809">
    <property type="protein sequence ID" value="QHT27061.1"/>
    <property type="molecule type" value="Genomic_DNA"/>
</dbReference>
<dbReference type="GO" id="GO:0016780">
    <property type="term" value="F:phosphotransferase activity, for other substituted phosphate groups"/>
    <property type="evidence" value="ECO:0007669"/>
    <property type="project" value="InterPro"/>
</dbReference>
<accession>A0A6C0EEP0</accession>
<protein>
    <recommendedName>
        <fullName evidence="4">CDP-alcohol phosphatidyltransferase</fullName>
    </recommendedName>
</protein>
<dbReference type="AlphaFoldDB" id="A0A6C0EEP0"/>
<feature type="transmembrane region" description="Helical" evidence="2">
    <location>
        <begin position="56"/>
        <end position="83"/>
    </location>
</feature>
<reference evidence="3" key="1">
    <citation type="journal article" date="2020" name="Nature">
        <title>Giant virus diversity and host interactions through global metagenomics.</title>
        <authorList>
            <person name="Schulz F."/>
            <person name="Roux S."/>
            <person name="Paez-Espino D."/>
            <person name="Jungbluth S."/>
            <person name="Walsh D.A."/>
            <person name="Denef V.J."/>
            <person name="McMahon K.D."/>
            <person name="Konstantinidis K.T."/>
            <person name="Eloe-Fadrosh E.A."/>
            <person name="Kyrpides N.C."/>
            <person name="Woyke T."/>
        </authorList>
    </citation>
    <scope>NUCLEOTIDE SEQUENCE</scope>
    <source>
        <strain evidence="3">GVMAG-M-3300023179-2</strain>
    </source>
</reference>
<dbReference type="InterPro" id="IPR043130">
    <property type="entry name" value="CDP-OH_PTrfase_TM_dom"/>
</dbReference>
<keyword evidence="2" id="KW-1133">Transmembrane helix</keyword>
<dbReference type="InterPro" id="IPR048254">
    <property type="entry name" value="CDP_ALCOHOL_P_TRANSF_CS"/>
</dbReference>
<dbReference type="GO" id="GO:0016020">
    <property type="term" value="C:membrane"/>
    <property type="evidence" value="ECO:0007669"/>
    <property type="project" value="InterPro"/>
</dbReference>
<proteinExistence type="predicted"/>
<name>A0A6C0EEP0_9ZZZZ</name>
<feature type="transmembrane region" description="Helical" evidence="2">
    <location>
        <begin position="103"/>
        <end position="122"/>
    </location>
</feature>
<organism evidence="3">
    <name type="scientific">viral metagenome</name>
    <dbReference type="NCBI Taxonomy" id="1070528"/>
    <lineage>
        <taxon>unclassified sequences</taxon>
        <taxon>metagenomes</taxon>
        <taxon>organismal metagenomes</taxon>
    </lineage>
</organism>
<sequence length="214" mass="25843">MLNQKIINYNINGRKIPLNFENPLDNYIISFCDYFINFCLKYKITPNIVTITRIFLSFYIIYLLYFTTYIYFPIIGITIFYFMDCLDGHLARLTDQVTVLGDYLDHNADLFFYINFLIYIFYKTYIYKFYIIISFVILSYLALVHLSLQQKNYKLIIYDNLNKDLIKNNIEDCEILDKLKYLHNFEPNNIKWSKYFGTGTLYTSMLFIVYLIKK</sequence>
<evidence type="ECO:0000256" key="2">
    <source>
        <dbReference type="SAM" id="Phobius"/>
    </source>
</evidence>
<evidence type="ECO:0008006" key="4">
    <source>
        <dbReference type="Google" id="ProtNLM"/>
    </source>
</evidence>
<keyword evidence="2" id="KW-0812">Transmembrane</keyword>
<keyword evidence="1" id="KW-0808">Transferase</keyword>
<dbReference type="PROSITE" id="PS00379">
    <property type="entry name" value="CDP_ALCOHOL_P_TRANSF"/>
    <property type="match status" value="1"/>
</dbReference>
<evidence type="ECO:0000256" key="1">
    <source>
        <dbReference type="ARBA" id="ARBA00022679"/>
    </source>
</evidence>
<dbReference type="Gene3D" id="1.20.120.1760">
    <property type="match status" value="1"/>
</dbReference>
<dbReference type="GO" id="GO:0008654">
    <property type="term" value="P:phospholipid biosynthetic process"/>
    <property type="evidence" value="ECO:0007669"/>
    <property type="project" value="InterPro"/>
</dbReference>
<feature type="transmembrane region" description="Helical" evidence="2">
    <location>
        <begin position="192"/>
        <end position="212"/>
    </location>
</feature>
<dbReference type="Pfam" id="PF01066">
    <property type="entry name" value="CDP-OH_P_transf"/>
    <property type="match status" value="1"/>
</dbReference>
<keyword evidence="2" id="KW-0472">Membrane</keyword>
<evidence type="ECO:0000313" key="3">
    <source>
        <dbReference type="EMBL" id="QHT27061.1"/>
    </source>
</evidence>
<feature type="transmembrane region" description="Helical" evidence="2">
    <location>
        <begin position="129"/>
        <end position="148"/>
    </location>
</feature>